<feature type="transmembrane region" description="Helical" evidence="1">
    <location>
        <begin position="18"/>
        <end position="36"/>
    </location>
</feature>
<evidence type="ECO:0000256" key="1">
    <source>
        <dbReference type="SAM" id="Phobius"/>
    </source>
</evidence>
<keyword evidence="1" id="KW-0812">Transmembrane</keyword>
<evidence type="ECO:0000313" key="2">
    <source>
        <dbReference type="EMBL" id="CAB5220025.1"/>
    </source>
</evidence>
<name>A0A6J7WT93_9CAUD</name>
<gene>
    <name evidence="2" type="ORF">UFOVP237_57</name>
</gene>
<reference evidence="2" key="1">
    <citation type="submission" date="2020-05" db="EMBL/GenBank/DDBJ databases">
        <authorList>
            <person name="Chiriac C."/>
            <person name="Salcher M."/>
            <person name="Ghai R."/>
            <person name="Kavagutti S V."/>
        </authorList>
    </citation>
    <scope>NUCLEOTIDE SEQUENCE</scope>
</reference>
<dbReference type="EMBL" id="LR798277">
    <property type="protein sequence ID" value="CAB5220025.1"/>
    <property type="molecule type" value="Genomic_DNA"/>
</dbReference>
<proteinExistence type="predicted"/>
<sequence length="61" mass="7300">MIDVFGSEVPLLEGHEKALVLLVFWVFFGFMIFVAMRQWEDWQERKRKPDPYTDENNLGSH</sequence>
<keyword evidence="1" id="KW-0472">Membrane</keyword>
<protein>
    <submittedName>
        <fullName evidence="2">Uncharacterized protein</fullName>
    </submittedName>
</protein>
<accession>A0A6J7WT93</accession>
<organism evidence="2">
    <name type="scientific">uncultured Caudovirales phage</name>
    <dbReference type="NCBI Taxonomy" id="2100421"/>
    <lineage>
        <taxon>Viruses</taxon>
        <taxon>Duplodnaviria</taxon>
        <taxon>Heunggongvirae</taxon>
        <taxon>Uroviricota</taxon>
        <taxon>Caudoviricetes</taxon>
        <taxon>Peduoviridae</taxon>
        <taxon>Maltschvirus</taxon>
        <taxon>Maltschvirus maltsch</taxon>
    </lineage>
</organism>
<keyword evidence="1" id="KW-1133">Transmembrane helix</keyword>